<name>M5EG59_9HYPH</name>
<evidence type="ECO:0000313" key="2">
    <source>
        <dbReference type="Proteomes" id="UP000012062"/>
    </source>
</evidence>
<organism evidence="1 2">
    <name type="scientific">Mesorhizobium metallidurans STM 2683</name>
    <dbReference type="NCBI Taxonomy" id="1297569"/>
    <lineage>
        <taxon>Bacteria</taxon>
        <taxon>Pseudomonadati</taxon>
        <taxon>Pseudomonadota</taxon>
        <taxon>Alphaproteobacteria</taxon>
        <taxon>Hyphomicrobiales</taxon>
        <taxon>Phyllobacteriaceae</taxon>
        <taxon>Mesorhizobium</taxon>
    </lineage>
</organism>
<comment type="caution">
    <text evidence="1">The sequence shown here is derived from an EMBL/GenBank/DDBJ whole genome shotgun (WGS) entry which is preliminary data.</text>
</comment>
<sequence length="45" mass="4730">MSLPKPLLAPVTTTTLLLIFSILSLAHLTGQGGYIQTCMSLAKGK</sequence>
<proteinExistence type="predicted"/>
<dbReference type="Proteomes" id="UP000012062">
    <property type="component" value="Unassembled WGS sequence"/>
</dbReference>
<gene>
    <name evidence="1" type="ORF">MESS2_1030184</name>
</gene>
<keyword evidence="2" id="KW-1185">Reference proteome</keyword>
<dbReference type="AlphaFoldDB" id="M5EG59"/>
<reference evidence="1 2" key="1">
    <citation type="submission" date="2013-02" db="EMBL/GenBank/DDBJ databases">
        <authorList>
            <person name="Genoscope - CEA"/>
        </authorList>
    </citation>
    <scope>NUCLEOTIDE SEQUENCE [LARGE SCALE GENOMIC DNA]</scope>
    <source>
        <strain evidence="1 2">STM 2683</strain>
    </source>
</reference>
<protein>
    <submittedName>
        <fullName evidence="1">Uncharacterized protein</fullName>
    </submittedName>
</protein>
<accession>M5EG59</accession>
<dbReference type="EMBL" id="CAUM01000006">
    <property type="protein sequence ID" value="CCV03327.1"/>
    <property type="molecule type" value="Genomic_DNA"/>
</dbReference>
<evidence type="ECO:0000313" key="1">
    <source>
        <dbReference type="EMBL" id="CCV03327.1"/>
    </source>
</evidence>